<accession>A0ABR1TWD7</accession>
<reference evidence="3 4" key="1">
    <citation type="submission" date="2023-01" db="EMBL/GenBank/DDBJ databases">
        <title>Analysis of 21 Apiospora genomes using comparative genomics revels a genus with tremendous synthesis potential of carbohydrate active enzymes and secondary metabolites.</title>
        <authorList>
            <person name="Sorensen T."/>
        </authorList>
    </citation>
    <scope>NUCLEOTIDE SEQUENCE [LARGE SCALE GENOMIC DNA]</scope>
    <source>
        <strain evidence="3 4">CBS 33761</strain>
    </source>
</reference>
<feature type="repeat" description="ANK" evidence="1">
    <location>
        <begin position="269"/>
        <end position="301"/>
    </location>
</feature>
<dbReference type="PROSITE" id="PS50297">
    <property type="entry name" value="ANK_REP_REGION"/>
    <property type="match status" value="1"/>
</dbReference>
<evidence type="ECO:0000259" key="2">
    <source>
        <dbReference type="Pfam" id="PF13508"/>
    </source>
</evidence>
<evidence type="ECO:0000313" key="4">
    <source>
        <dbReference type="Proteomes" id="UP001444661"/>
    </source>
</evidence>
<keyword evidence="1" id="KW-0040">ANK repeat</keyword>
<organism evidence="3 4">
    <name type="scientific">Apiospora rasikravindrae</name>
    <dbReference type="NCBI Taxonomy" id="990691"/>
    <lineage>
        <taxon>Eukaryota</taxon>
        <taxon>Fungi</taxon>
        <taxon>Dikarya</taxon>
        <taxon>Ascomycota</taxon>
        <taxon>Pezizomycotina</taxon>
        <taxon>Sordariomycetes</taxon>
        <taxon>Xylariomycetidae</taxon>
        <taxon>Amphisphaeriales</taxon>
        <taxon>Apiosporaceae</taxon>
        <taxon>Apiospora</taxon>
    </lineage>
</organism>
<dbReference type="SMART" id="SM00248">
    <property type="entry name" value="ANK"/>
    <property type="match status" value="1"/>
</dbReference>
<proteinExistence type="predicted"/>
<dbReference type="SUPFAM" id="SSF55729">
    <property type="entry name" value="Acyl-CoA N-acyltransferases (Nat)"/>
    <property type="match status" value="1"/>
</dbReference>
<evidence type="ECO:0000256" key="1">
    <source>
        <dbReference type="PROSITE-ProRule" id="PRU00023"/>
    </source>
</evidence>
<dbReference type="InterPro" id="IPR036770">
    <property type="entry name" value="Ankyrin_rpt-contain_sf"/>
</dbReference>
<dbReference type="Gene3D" id="1.25.40.20">
    <property type="entry name" value="Ankyrin repeat-containing domain"/>
    <property type="match status" value="1"/>
</dbReference>
<gene>
    <name evidence="3" type="ORF">PG993_002356</name>
</gene>
<dbReference type="SUPFAM" id="SSF48403">
    <property type="entry name" value="Ankyrin repeat"/>
    <property type="match status" value="1"/>
</dbReference>
<feature type="domain" description="N-acetyltransferase" evidence="2">
    <location>
        <begin position="101"/>
        <end position="186"/>
    </location>
</feature>
<dbReference type="Pfam" id="PF13606">
    <property type="entry name" value="Ank_3"/>
    <property type="match status" value="1"/>
</dbReference>
<dbReference type="PROSITE" id="PS50088">
    <property type="entry name" value="ANK_REPEAT"/>
    <property type="match status" value="1"/>
</dbReference>
<keyword evidence="4" id="KW-1185">Reference proteome</keyword>
<dbReference type="Gene3D" id="3.40.630.30">
    <property type="match status" value="1"/>
</dbReference>
<dbReference type="EMBL" id="JAQQWK010000002">
    <property type="protein sequence ID" value="KAK8050971.1"/>
    <property type="molecule type" value="Genomic_DNA"/>
</dbReference>
<dbReference type="InterPro" id="IPR016181">
    <property type="entry name" value="Acyl_CoA_acyltransferase"/>
</dbReference>
<sequence length="562" mass="63738">MPETDPESPPSNVTVSLKSENDIELPWLKELTAIGFEDDAQIATCDAKLIKRDRIRPSFWQDMEEPSQGTRDLAFGLFDRYGRVSRKYTDPGFRQGSGVWGCELDHGEILFFEKLAVDSRCRRRGVGTQLVQAVLDNIRANIGQNGYIVMVWPGILTQEVARRDGDEAKRVYLATSRRFWRSLGFRRIGTSSWFAFTDDEGHPSRSLDVSEEWDPPQDTGFYTAISEPVQGVIDHVLRAPASTPEDLRQLDQVVPDSAEDGRWFATNEHGNTVLHMAAMKGNLDLIKYLIARCPDLATARNREGDTPLEALQSSMELLRTRSSYMEMVEVVSDRFKGFDQSTIACVEFLSRGKEVFDLTQLSREEISRISSATDSQARTIHPEADAICHALRLKYGCTCGQCMGGFLSPRMKHKLIEETLGRRDEDRTIGWDNDDWLEEGRHMLTGRFVKCLKKGMIPNENNILSSVSDKERPTLEAFLEEGGTVSSIGTTIFQRMLDSEDWQLALSQTDQETATGRILPECRNDLELGFVSGMCGYKRVSPGRKYFHDEEREEDDDDEDFY</sequence>
<evidence type="ECO:0000313" key="3">
    <source>
        <dbReference type="EMBL" id="KAK8050971.1"/>
    </source>
</evidence>
<dbReference type="InterPro" id="IPR002110">
    <property type="entry name" value="Ankyrin_rpt"/>
</dbReference>
<name>A0ABR1TWD7_9PEZI</name>
<protein>
    <recommendedName>
        <fullName evidence="2">N-acetyltransferase domain-containing protein</fullName>
    </recommendedName>
</protein>
<dbReference type="Pfam" id="PF13508">
    <property type="entry name" value="Acetyltransf_7"/>
    <property type="match status" value="1"/>
</dbReference>
<dbReference type="InterPro" id="IPR000182">
    <property type="entry name" value="GNAT_dom"/>
</dbReference>
<comment type="caution">
    <text evidence="3">The sequence shown here is derived from an EMBL/GenBank/DDBJ whole genome shotgun (WGS) entry which is preliminary data.</text>
</comment>
<dbReference type="Proteomes" id="UP001444661">
    <property type="component" value="Unassembled WGS sequence"/>
</dbReference>
<dbReference type="CDD" id="cd04301">
    <property type="entry name" value="NAT_SF"/>
    <property type="match status" value="1"/>
</dbReference>